<keyword evidence="3" id="KW-1185">Reference proteome</keyword>
<feature type="region of interest" description="Disordered" evidence="1">
    <location>
        <begin position="1"/>
        <end position="128"/>
    </location>
</feature>
<dbReference type="AlphaFoldDB" id="A0A0D6M890"/>
<evidence type="ECO:0000313" key="2">
    <source>
        <dbReference type="EMBL" id="EPB78666.1"/>
    </source>
</evidence>
<feature type="region of interest" description="Disordered" evidence="1">
    <location>
        <begin position="154"/>
        <end position="182"/>
    </location>
</feature>
<dbReference type="Proteomes" id="UP000054495">
    <property type="component" value="Unassembled WGS sequence"/>
</dbReference>
<proteinExistence type="predicted"/>
<sequence length="293" mass="31881">MTVAPERKSMPMPPLRLNIPKPSEVPSDVYEIPSDDIPFTYMRPGKKGKKSITVPPERSSTPIPLEGNSMPTPTVQHDAPMPLEQPTQQGVSEETASAFVHAGKKGTKSMVVPPERISMPVPPRGLNIPKRSEVSAELYEELCEEVPFKLASPFKKGKSMTVPPERSSTPMPTEGNSMPMPRGQLDAPPPLEPTTEEEYGDGAYVRAGKGGTNFVPIPPERNFMPIPTEGNSMAMSSDGNSMPMHPVQPNAPMQLEPPTDVSEGHSMDVQTTNVTPVLYHITGYASAAEERFR</sequence>
<evidence type="ECO:0000313" key="3">
    <source>
        <dbReference type="Proteomes" id="UP000054495"/>
    </source>
</evidence>
<accession>A0A0D6M890</accession>
<evidence type="ECO:0000256" key="1">
    <source>
        <dbReference type="SAM" id="MobiDB-lite"/>
    </source>
</evidence>
<dbReference type="EMBL" id="KE124807">
    <property type="protein sequence ID" value="EPB78666.1"/>
    <property type="molecule type" value="Genomic_DNA"/>
</dbReference>
<name>A0A0D6M890_9BILA</name>
<gene>
    <name evidence="2" type="ORF">ANCCEY_02185</name>
</gene>
<feature type="compositionally biased region" description="Polar residues" evidence="1">
    <location>
        <begin position="166"/>
        <end position="176"/>
    </location>
</feature>
<feature type="compositionally biased region" description="Polar residues" evidence="1">
    <location>
        <begin position="85"/>
        <end position="95"/>
    </location>
</feature>
<organism evidence="2 3">
    <name type="scientific">Ancylostoma ceylanicum</name>
    <dbReference type="NCBI Taxonomy" id="53326"/>
    <lineage>
        <taxon>Eukaryota</taxon>
        <taxon>Metazoa</taxon>
        <taxon>Ecdysozoa</taxon>
        <taxon>Nematoda</taxon>
        <taxon>Chromadorea</taxon>
        <taxon>Rhabditida</taxon>
        <taxon>Rhabditina</taxon>
        <taxon>Rhabditomorpha</taxon>
        <taxon>Strongyloidea</taxon>
        <taxon>Ancylostomatidae</taxon>
        <taxon>Ancylostomatinae</taxon>
        <taxon>Ancylostoma</taxon>
    </lineage>
</organism>
<protein>
    <submittedName>
        <fullName evidence="2">Uncharacterized protein</fullName>
    </submittedName>
</protein>
<reference evidence="2 3" key="1">
    <citation type="submission" date="2013-05" db="EMBL/GenBank/DDBJ databases">
        <title>Draft genome of the parasitic nematode Anyclostoma ceylanicum.</title>
        <authorList>
            <person name="Mitreva M."/>
        </authorList>
    </citation>
    <scope>NUCLEOTIDE SEQUENCE [LARGE SCALE GENOMIC DNA]</scope>
</reference>